<comment type="subcellular location">
    <subcellularLocation>
        <location evidence="1">Membrane</location>
        <topology evidence="1">Multi-pass membrane protein</topology>
    </subcellularLocation>
</comment>
<dbReference type="PANTHER" id="PTHR12726">
    <property type="entry name" value="CERAMIDE GLUCOSYLTRANSFERASE"/>
    <property type="match status" value="1"/>
</dbReference>
<evidence type="ECO:0000256" key="9">
    <source>
        <dbReference type="SAM" id="Phobius"/>
    </source>
</evidence>
<sequence>MIYQTVRALEIIAALATTGSLVYYALGLWSAANFLRTPKRAAPASMAPVSILKPLKGTDPEMYENFRSHCVQDYPEYEIIFGVSEPDDPAVKLVEQLKTEFPQRAIQLIVCPKQLGTNTKVSNLAQMLPQARYDHLIVNDSDIRVEPDYLRRVLAPLADSRTGLVTCLYRGAANSTLGSRLESLGISTDFCPGVLVARQLEGIKFALGSTMAFRRRDLAAIGGFEALADYLSDDYRLGNRIAALGLKVELSNVVVETFLPRYTMREFLAHQLRWARAVRDSRPWGYLGLGITFGLVWALLTLILAGGAGWAWELLFGTAAMRLAVAIFIGGRTLRDRHAMRWLPLIPLRDAIATLVWLISFAGHTVSWRGDVFKLRDGKLRKASP</sequence>
<dbReference type="InterPro" id="IPR017835">
    <property type="entry name" value="Hopen-assoc_HpnI"/>
</dbReference>
<dbReference type="Pfam" id="PF13506">
    <property type="entry name" value="Glyco_transf_21"/>
    <property type="match status" value="1"/>
</dbReference>
<feature type="transmembrane region" description="Helical" evidence="9">
    <location>
        <begin position="12"/>
        <end position="35"/>
    </location>
</feature>
<gene>
    <name evidence="10" type="ORF">SBA1_1110015</name>
</gene>
<dbReference type="OrthoDB" id="9814255at2"/>
<evidence type="ECO:0000313" key="10">
    <source>
        <dbReference type="EMBL" id="SPF33015.1"/>
    </source>
</evidence>
<dbReference type="NCBIfam" id="TIGR03472">
    <property type="entry name" value="HpnI"/>
    <property type="match status" value="1"/>
</dbReference>
<dbReference type="CDD" id="cd02520">
    <property type="entry name" value="Glucosylceramide_synthase"/>
    <property type="match status" value="1"/>
</dbReference>
<keyword evidence="7 9" id="KW-1133">Transmembrane helix</keyword>
<proteinExistence type="predicted"/>
<dbReference type="GO" id="GO:0008120">
    <property type="term" value="F:ceramide glucosyltransferase activity"/>
    <property type="evidence" value="ECO:0007669"/>
    <property type="project" value="TreeGrafter"/>
</dbReference>
<dbReference type="AlphaFoldDB" id="A0A2U3K033"/>
<accession>A0A2U3K033</accession>
<keyword evidence="4" id="KW-0328">Glycosyltransferase</keyword>
<evidence type="ECO:0000256" key="2">
    <source>
        <dbReference type="ARBA" id="ARBA00004760"/>
    </source>
</evidence>
<dbReference type="GO" id="GO:0016020">
    <property type="term" value="C:membrane"/>
    <property type="evidence" value="ECO:0007669"/>
    <property type="project" value="UniProtKB-SubCell"/>
</dbReference>
<keyword evidence="6 9" id="KW-0812">Transmembrane</keyword>
<feature type="transmembrane region" description="Helical" evidence="9">
    <location>
        <begin position="284"/>
        <end position="304"/>
    </location>
</feature>
<comment type="pathway">
    <text evidence="3">Sphingolipid metabolism.</text>
</comment>
<protein>
    <submittedName>
        <fullName evidence="10">Putative Ceramide glucosyltransferase</fullName>
    </submittedName>
</protein>
<evidence type="ECO:0000313" key="11">
    <source>
        <dbReference type="Proteomes" id="UP000238701"/>
    </source>
</evidence>
<dbReference type="GO" id="GO:0006679">
    <property type="term" value="P:glucosylceramide biosynthetic process"/>
    <property type="evidence" value="ECO:0007669"/>
    <property type="project" value="TreeGrafter"/>
</dbReference>
<dbReference type="Gene3D" id="3.90.550.10">
    <property type="entry name" value="Spore Coat Polysaccharide Biosynthesis Protein SpsA, Chain A"/>
    <property type="match status" value="1"/>
</dbReference>
<evidence type="ECO:0000256" key="6">
    <source>
        <dbReference type="ARBA" id="ARBA00022692"/>
    </source>
</evidence>
<name>A0A2U3K033_9BACT</name>
<feature type="transmembrane region" description="Helical" evidence="9">
    <location>
        <begin position="310"/>
        <end position="330"/>
    </location>
</feature>
<dbReference type="InterPro" id="IPR025993">
    <property type="entry name" value="Ceramide_glucosylTrfase"/>
</dbReference>
<keyword evidence="5 10" id="KW-0808">Transferase</keyword>
<dbReference type="PANTHER" id="PTHR12726:SF0">
    <property type="entry name" value="CERAMIDE GLUCOSYLTRANSFERASE"/>
    <property type="match status" value="1"/>
</dbReference>
<reference evidence="11" key="1">
    <citation type="submission" date="2018-02" db="EMBL/GenBank/DDBJ databases">
        <authorList>
            <person name="Hausmann B."/>
        </authorList>
    </citation>
    <scope>NUCLEOTIDE SEQUENCE [LARGE SCALE GENOMIC DNA]</scope>
    <source>
        <strain evidence="11">Peat soil MAG SbA1</strain>
    </source>
</reference>
<comment type="pathway">
    <text evidence="2">Lipid metabolism; sphingolipid metabolism.</text>
</comment>
<organism evidence="10 11">
    <name type="scientific">Candidatus Sulfotelmatobacter kueseliae</name>
    <dbReference type="NCBI Taxonomy" id="2042962"/>
    <lineage>
        <taxon>Bacteria</taxon>
        <taxon>Pseudomonadati</taxon>
        <taxon>Acidobacteriota</taxon>
        <taxon>Terriglobia</taxon>
        <taxon>Terriglobales</taxon>
        <taxon>Candidatus Korobacteraceae</taxon>
        <taxon>Candidatus Sulfotelmatobacter</taxon>
    </lineage>
</organism>
<dbReference type="Proteomes" id="UP000238701">
    <property type="component" value="Unassembled WGS sequence"/>
</dbReference>
<evidence type="ECO:0000256" key="8">
    <source>
        <dbReference type="ARBA" id="ARBA00023136"/>
    </source>
</evidence>
<dbReference type="InterPro" id="IPR029044">
    <property type="entry name" value="Nucleotide-diphossugar_trans"/>
</dbReference>
<evidence type="ECO:0000256" key="4">
    <source>
        <dbReference type="ARBA" id="ARBA00022676"/>
    </source>
</evidence>
<evidence type="ECO:0000256" key="5">
    <source>
        <dbReference type="ARBA" id="ARBA00022679"/>
    </source>
</evidence>
<evidence type="ECO:0000256" key="7">
    <source>
        <dbReference type="ARBA" id="ARBA00022989"/>
    </source>
</evidence>
<dbReference type="EMBL" id="OMOD01000015">
    <property type="protein sequence ID" value="SPF33015.1"/>
    <property type="molecule type" value="Genomic_DNA"/>
</dbReference>
<evidence type="ECO:0000256" key="3">
    <source>
        <dbReference type="ARBA" id="ARBA00004991"/>
    </source>
</evidence>
<keyword evidence="8 9" id="KW-0472">Membrane</keyword>
<dbReference type="SUPFAM" id="SSF53448">
    <property type="entry name" value="Nucleotide-diphospho-sugar transferases"/>
    <property type="match status" value="1"/>
</dbReference>
<evidence type="ECO:0000256" key="1">
    <source>
        <dbReference type="ARBA" id="ARBA00004141"/>
    </source>
</evidence>